<comment type="caution">
    <text evidence="1">The sequence shown here is derived from an EMBL/GenBank/DDBJ whole genome shotgun (WGS) entry which is preliminary data.</text>
</comment>
<proteinExistence type="predicted"/>
<evidence type="ECO:0000313" key="1">
    <source>
        <dbReference type="EMBL" id="GAJ19984.1"/>
    </source>
</evidence>
<accession>X1URA0</accession>
<sequence>MDADSLSSRVFFYSVKKRHDASIGHYSSYYLTLPLSSLPLAQKRPSQRYPVLDKPG</sequence>
<name>X1URA0_9ZZZZ</name>
<dbReference type="EMBL" id="BARW01035387">
    <property type="protein sequence ID" value="GAJ19984.1"/>
    <property type="molecule type" value="Genomic_DNA"/>
</dbReference>
<gene>
    <name evidence="1" type="ORF">S12H4_55202</name>
</gene>
<organism evidence="1">
    <name type="scientific">marine sediment metagenome</name>
    <dbReference type="NCBI Taxonomy" id="412755"/>
    <lineage>
        <taxon>unclassified sequences</taxon>
        <taxon>metagenomes</taxon>
        <taxon>ecological metagenomes</taxon>
    </lineage>
</organism>
<dbReference type="AlphaFoldDB" id="X1URA0"/>
<reference evidence="1" key="1">
    <citation type="journal article" date="2014" name="Front. Microbiol.">
        <title>High frequency of phylogenetically diverse reductive dehalogenase-homologous genes in deep subseafloor sedimentary metagenomes.</title>
        <authorList>
            <person name="Kawai M."/>
            <person name="Futagami T."/>
            <person name="Toyoda A."/>
            <person name="Takaki Y."/>
            <person name="Nishi S."/>
            <person name="Hori S."/>
            <person name="Arai W."/>
            <person name="Tsubouchi T."/>
            <person name="Morono Y."/>
            <person name="Uchiyama I."/>
            <person name="Ito T."/>
            <person name="Fujiyama A."/>
            <person name="Inagaki F."/>
            <person name="Takami H."/>
        </authorList>
    </citation>
    <scope>NUCLEOTIDE SEQUENCE</scope>
    <source>
        <strain evidence="1">Expedition CK06-06</strain>
    </source>
</reference>
<protein>
    <submittedName>
        <fullName evidence="1">Uncharacterized protein</fullName>
    </submittedName>
</protein>